<feature type="region of interest" description="Disordered" evidence="1">
    <location>
        <begin position="520"/>
        <end position="743"/>
    </location>
</feature>
<dbReference type="AlphaFoldDB" id="A0A6A6B899"/>
<feature type="region of interest" description="Disordered" evidence="1">
    <location>
        <begin position="1"/>
        <end position="220"/>
    </location>
</feature>
<dbReference type="Proteomes" id="UP000799438">
    <property type="component" value="Unassembled WGS sequence"/>
</dbReference>
<dbReference type="InterPro" id="IPR001849">
    <property type="entry name" value="PH_domain"/>
</dbReference>
<reference evidence="3" key="1">
    <citation type="journal article" date="2020" name="Stud. Mycol.">
        <title>101 Dothideomycetes genomes: a test case for predicting lifestyles and emergence of pathogens.</title>
        <authorList>
            <person name="Haridas S."/>
            <person name="Albert R."/>
            <person name="Binder M."/>
            <person name="Bloem J."/>
            <person name="Labutti K."/>
            <person name="Salamov A."/>
            <person name="Andreopoulos B."/>
            <person name="Baker S."/>
            <person name="Barry K."/>
            <person name="Bills G."/>
            <person name="Bluhm B."/>
            <person name="Cannon C."/>
            <person name="Castanera R."/>
            <person name="Culley D."/>
            <person name="Daum C."/>
            <person name="Ezra D."/>
            <person name="Gonzalez J."/>
            <person name="Henrissat B."/>
            <person name="Kuo A."/>
            <person name="Liang C."/>
            <person name="Lipzen A."/>
            <person name="Lutzoni F."/>
            <person name="Magnuson J."/>
            <person name="Mondo S."/>
            <person name="Nolan M."/>
            <person name="Ohm R."/>
            <person name="Pangilinan J."/>
            <person name="Park H.-J."/>
            <person name="Ramirez L."/>
            <person name="Alfaro M."/>
            <person name="Sun H."/>
            <person name="Tritt A."/>
            <person name="Yoshinaga Y."/>
            <person name="Zwiers L.-H."/>
            <person name="Turgeon B."/>
            <person name="Goodwin S."/>
            <person name="Spatafora J."/>
            <person name="Crous P."/>
            <person name="Grigoriev I."/>
        </authorList>
    </citation>
    <scope>NUCLEOTIDE SEQUENCE</scope>
    <source>
        <strain evidence="3">CBS 121167</strain>
    </source>
</reference>
<feature type="non-terminal residue" evidence="3">
    <location>
        <position position="844"/>
    </location>
</feature>
<dbReference type="SUPFAM" id="SSF54236">
    <property type="entry name" value="Ubiquitin-like"/>
    <property type="match status" value="1"/>
</dbReference>
<name>A0A6A6B899_9PEZI</name>
<dbReference type="Gene3D" id="3.10.20.90">
    <property type="entry name" value="Phosphatidylinositol 3-kinase Catalytic Subunit, Chain A, domain 1"/>
    <property type="match status" value="1"/>
</dbReference>
<dbReference type="Pfam" id="PF00169">
    <property type="entry name" value="PH"/>
    <property type="match status" value="1"/>
</dbReference>
<accession>A0A6A6B899</accession>
<organism evidence="3 4">
    <name type="scientific">Aplosporella prunicola CBS 121167</name>
    <dbReference type="NCBI Taxonomy" id="1176127"/>
    <lineage>
        <taxon>Eukaryota</taxon>
        <taxon>Fungi</taxon>
        <taxon>Dikarya</taxon>
        <taxon>Ascomycota</taxon>
        <taxon>Pezizomycotina</taxon>
        <taxon>Dothideomycetes</taxon>
        <taxon>Dothideomycetes incertae sedis</taxon>
        <taxon>Botryosphaeriales</taxon>
        <taxon>Aplosporellaceae</taxon>
        <taxon>Aplosporella</taxon>
    </lineage>
</organism>
<protein>
    <recommendedName>
        <fullName evidence="2">PH domain-containing protein</fullName>
    </recommendedName>
</protein>
<feature type="compositionally biased region" description="Basic and acidic residues" evidence="1">
    <location>
        <begin position="653"/>
        <end position="668"/>
    </location>
</feature>
<evidence type="ECO:0000256" key="1">
    <source>
        <dbReference type="SAM" id="MobiDB-lite"/>
    </source>
</evidence>
<evidence type="ECO:0000259" key="2">
    <source>
        <dbReference type="Pfam" id="PF00169"/>
    </source>
</evidence>
<dbReference type="SUPFAM" id="SSF50729">
    <property type="entry name" value="PH domain-like"/>
    <property type="match status" value="1"/>
</dbReference>
<feature type="compositionally biased region" description="Polar residues" evidence="1">
    <location>
        <begin position="63"/>
        <end position="76"/>
    </location>
</feature>
<feature type="compositionally biased region" description="Basic and acidic residues" evidence="1">
    <location>
        <begin position="95"/>
        <end position="147"/>
    </location>
</feature>
<dbReference type="GeneID" id="54293487"/>
<evidence type="ECO:0000313" key="3">
    <source>
        <dbReference type="EMBL" id="KAF2140320.1"/>
    </source>
</evidence>
<dbReference type="OrthoDB" id="43122at2759"/>
<dbReference type="InterPro" id="IPR011993">
    <property type="entry name" value="PH-like_dom_sf"/>
</dbReference>
<dbReference type="EMBL" id="ML995490">
    <property type="protein sequence ID" value="KAF2140320.1"/>
    <property type="molecule type" value="Genomic_DNA"/>
</dbReference>
<dbReference type="Gene3D" id="2.30.29.30">
    <property type="entry name" value="Pleckstrin-homology domain (PH domain)/Phosphotyrosine-binding domain (PTB)"/>
    <property type="match status" value="1"/>
</dbReference>
<feature type="region of interest" description="Disordered" evidence="1">
    <location>
        <begin position="462"/>
        <end position="496"/>
    </location>
</feature>
<feature type="compositionally biased region" description="Polar residues" evidence="1">
    <location>
        <begin position="1"/>
        <end position="24"/>
    </location>
</feature>
<feature type="domain" description="PH" evidence="2">
    <location>
        <begin position="346"/>
        <end position="444"/>
    </location>
</feature>
<proteinExistence type="predicted"/>
<dbReference type="PANTHER" id="PTHR38700">
    <property type="entry name" value="YALI0E22418P"/>
    <property type="match status" value="1"/>
</dbReference>
<feature type="compositionally biased region" description="Polar residues" evidence="1">
    <location>
        <begin position="724"/>
        <end position="735"/>
    </location>
</feature>
<dbReference type="PANTHER" id="PTHR38700:SF1">
    <property type="entry name" value="PH DOMAIN-CONTAINING PROTEIN"/>
    <property type="match status" value="1"/>
</dbReference>
<feature type="non-terminal residue" evidence="3">
    <location>
        <position position="1"/>
    </location>
</feature>
<evidence type="ECO:0000313" key="4">
    <source>
        <dbReference type="Proteomes" id="UP000799438"/>
    </source>
</evidence>
<feature type="compositionally biased region" description="Low complexity" evidence="1">
    <location>
        <begin position="476"/>
        <end position="486"/>
    </location>
</feature>
<sequence length="844" mass="91465">PPLPQIPSQKVPHTSSMDTVSRSMSRYRRQRPAIATSHAAHAPPMPGSIKRAGTLPVGPCPAQDNSPLTRAQSNPGGPTLDAEAEHQARLSAQLKAEKRARAEEAERSRRLEQRAADLRARQDASRERSLLARKDEEEHERLVERQRPRTAKNSSSQHGGDGAVMPPSPQSPEPKRKFGFLRRRKEEEPAKSADVSGHGRQRQVSDDLPDTIRPGGGGVVPGIDAPISAVNAGDRRVLVECNRSRILLPVTPTTTVLDLIRSASTCLAEPIDAKASVLLEAFSKAGVQRPLRHYERVRDIMNSWDDDNQNSLVLVDSPTGGNDHDLSASSVPADKPQGLSCSMYYSQKPGKWTKKWVTLRNDGQILLSKNESGKDSSNMCHLSDFDIYTPTARNAAEKVKPPKKVCFAIKSQQKSTMFISTSNFVHFMCTGHKDDAADFYNAVQGWRSWYLVNVLGEGSKKSKTAADTSAPDAGETHSASASQSTQAHHRPANSVDSHYQLGSFKPLIDVGRLNQPPVLEQSSVFHSEDKDSGTTSSQEMYTRKMSLRSRSQPPVAFPSHMAATTEPPLSQSATDSSDDGTFAANSLLGRAYSQRQKMQRERELASKQGGPFTEGPSLLKNHLDGYSSHASAEDAMPKRMSSVRSTRGAGHAGDVKRSNTTRHGREMPKPLVDLTPQYKAPPQFQKKGKGFHPDHVGPGGLIDSATSPDVVIAVPPSQDWRGRSTATRPATSSGPSADRTKSLRGHGMKIHGAMNNHSNVPESGDDAFTGRGLLAHPEYTTAAPIPPHGHGVMDGSKAKGPMLDMSESSQFAPGSLLANVAAQNPTVPIIDRERKRSVDLPTGE</sequence>
<keyword evidence="4" id="KW-1185">Reference proteome</keyword>
<gene>
    <name evidence="3" type="ORF">K452DRAFT_198472</name>
</gene>
<dbReference type="RefSeq" id="XP_033396033.1">
    <property type="nucleotide sequence ID" value="XM_033535991.1"/>
</dbReference>
<dbReference type="InterPro" id="IPR029071">
    <property type="entry name" value="Ubiquitin-like_domsf"/>
</dbReference>